<name>A0A0L0NNQ1_CANAR</name>
<reference evidence="2" key="1">
    <citation type="journal article" date="2015" name="BMC Genomics">
        <title>Draft genome of a commonly misdiagnosed multidrug resistant pathogen Candida auris.</title>
        <authorList>
            <person name="Chatterjee S."/>
            <person name="Alampalli S.V."/>
            <person name="Nageshan R.K."/>
            <person name="Chettiar S.T."/>
            <person name="Joshi S."/>
            <person name="Tatu U.S."/>
        </authorList>
    </citation>
    <scope>NUCLEOTIDE SEQUENCE [LARGE SCALE GENOMIC DNA]</scope>
    <source>
        <strain evidence="2">6684</strain>
    </source>
</reference>
<organism evidence="1 2">
    <name type="scientific">Candidozyma auris</name>
    <name type="common">Yeast</name>
    <name type="synonym">Candida auris</name>
    <dbReference type="NCBI Taxonomy" id="498019"/>
    <lineage>
        <taxon>Eukaryota</taxon>
        <taxon>Fungi</taxon>
        <taxon>Dikarya</taxon>
        <taxon>Ascomycota</taxon>
        <taxon>Saccharomycotina</taxon>
        <taxon>Pichiomycetes</taxon>
        <taxon>Metschnikowiaceae</taxon>
        <taxon>Candidozyma</taxon>
    </lineage>
</organism>
<gene>
    <name evidence="1" type="ORF">QG37_07991</name>
</gene>
<sequence>MKMPNQISGWKSCQLNSEKFCKNSILCCEGSRCSLLVASDNQIRERMVSWYSGKSIEKFDFEAFVKNLMISRIESRQHHQISSFAFSSWKTPCLDYYWTKPMIPKFFAGCEEIFGCERLTGQ</sequence>
<dbReference type="Proteomes" id="UP000037122">
    <property type="component" value="Unassembled WGS sequence"/>
</dbReference>
<evidence type="ECO:0000313" key="1">
    <source>
        <dbReference type="EMBL" id="KND95668.1"/>
    </source>
</evidence>
<accession>A0A0L0NNQ1</accession>
<dbReference type="EMBL" id="LGST01000066">
    <property type="protein sequence ID" value="KND95668.1"/>
    <property type="molecule type" value="Genomic_DNA"/>
</dbReference>
<dbReference type="VEuPathDB" id="FungiDB:QG37_07991"/>
<evidence type="ECO:0000313" key="2">
    <source>
        <dbReference type="Proteomes" id="UP000037122"/>
    </source>
</evidence>
<proteinExistence type="predicted"/>
<dbReference type="AlphaFoldDB" id="A0A0L0NNQ1"/>
<comment type="caution">
    <text evidence="1">The sequence shown here is derived from an EMBL/GenBank/DDBJ whole genome shotgun (WGS) entry which is preliminary data.</text>
</comment>
<protein>
    <submittedName>
        <fullName evidence="1">Uncharacterized protein</fullName>
    </submittedName>
</protein>